<dbReference type="EMBL" id="BDRX01000052">
    <property type="protein sequence ID" value="GBF94498.1"/>
    <property type="molecule type" value="Genomic_DNA"/>
</dbReference>
<feature type="region of interest" description="Disordered" evidence="1">
    <location>
        <begin position="404"/>
        <end position="429"/>
    </location>
</feature>
<dbReference type="PANTHER" id="PTHR43268:SF3">
    <property type="entry name" value="RHODANESE-LIKE DOMAIN-CONTAINING PROTEIN 7-RELATED"/>
    <property type="match status" value="1"/>
</dbReference>
<dbReference type="OrthoDB" id="25002at2759"/>
<gene>
    <name evidence="4" type="ORF">Rsub_07032</name>
</gene>
<evidence type="ECO:0000313" key="4">
    <source>
        <dbReference type="EMBL" id="GBF94498.1"/>
    </source>
</evidence>
<evidence type="ECO:0000313" key="5">
    <source>
        <dbReference type="Proteomes" id="UP000247498"/>
    </source>
</evidence>
<reference evidence="4 5" key="1">
    <citation type="journal article" date="2018" name="Sci. Rep.">
        <title>Raphidocelis subcapitata (=Pseudokirchneriella subcapitata) provides an insight into genome evolution and environmental adaptations in the Sphaeropleales.</title>
        <authorList>
            <person name="Suzuki S."/>
            <person name="Yamaguchi H."/>
            <person name="Nakajima N."/>
            <person name="Kawachi M."/>
        </authorList>
    </citation>
    <scope>NUCLEOTIDE SEQUENCE [LARGE SCALE GENOMIC DNA]</scope>
    <source>
        <strain evidence="4 5">NIES-35</strain>
    </source>
</reference>
<dbReference type="InterPro" id="IPR020936">
    <property type="entry name" value="TrhO"/>
</dbReference>
<comment type="caution">
    <text evidence="4">The sequence shown here is derived from an EMBL/GenBank/DDBJ whole genome shotgun (WGS) entry which is preliminary data.</text>
</comment>
<dbReference type="PANTHER" id="PTHR43268">
    <property type="entry name" value="THIOSULFATE SULFURTRANSFERASE/RHODANESE-LIKE DOMAIN-CONTAINING PROTEIN 2"/>
    <property type="match status" value="1"/>
</dbReference>
<sequence length="429" mass="44965">MLLQRGLLPAAGASRRVAAAAAPNPAAALRVAAAARPPAAAACERAAPLSALATALAPRPQPRLARCCSTSSSAAGGAGAAPGAQRGGAASAGHGSSGGEGQAEYLVINFYHLVDIPDTKEMMARQRAFLKGRDIRGRIYISQHGINCQAGGGAADARAYVEWIEAQPEFKGVRYSLWPAPGHVHPKLRLKERAGLISLAGGVDGLPVTDPAARATPLAPGEWREMLRRAEEANSKAQAGQGEAGGRVVVLDWAERPREEEFSETPVGDAELPAAVPCQLCGGAPAKLPHMNCANIECNELFVACEGCRGRWQGCCCESCMAAPRLLRPIKIDGHYARWTAYADEETMGPVMTRGRSEGRVARRRRRREALREKRAVYLEKKRELKRTARELLRAAEAARAAAEAEGGGGGAAAAAAAAEGGREAAAAV</sequence>
<dbReference type="AlphaFoldDB" id="A0A2V0P3R7"/>
<dbReference type="InParanoid" id="A0A2V0P3R7"/>
<accession>A0A2V0P3R7</accession>
<feature type="compositionally biased region" description="Low complexity" evidence="1">
    <location>
        <begin position="413"/>
        <end position="429"/>
    </location>
</feature>
<organism evidence="4 5">
    <name type="scientific">Raphidocelis subcapitata</name>
    <dbReference type="NCBI Taxonomy" id="307507"/>
    <lineage>
        <taxon>Eukaryota</taxon>
        <taxon>Viridiplantae</taxon>
        <taxon>Chlorophyta</taxon>
        <taxon>core chlorophytes</taxon>
        <taxon>Chlorophyceae</taxon>
        <taxon>CS clade</taxon>
        <taxon>Sphaeropleales</taxon>
        <taxon>Selenastraceae</taxon>
        <taxon>Raphidocelis</taxon>
    </lineage>
</organism>
<evidence type="ECO:0000259" key="3">
    <source>
        <dbReference type="Pfam" id="PF17773"/>
    </source>
</evidence>
<name>A0A2V0P3R7_9CHLO</name>
<dbReference type="InterPro" id="IPR022111">
    <property type="entry name" value="Rhodanese_C"/>
</dbReference>
<evidence type="ECO:0008006" key="6">
    <source>
        <dbReference type="Google" id="ProtNLM"/>
    </source>
</evidence>
<dbReference type="InterPro" id="IPR040503">
    <property type="entry name" value="TRHO_N"/>
</dbReference>
<feature type="domain" description="Rhodanase C-terminal" evidence="2">
    <location>
        <begin position="277"/>
        <end position="320"/>
    </location>
</feature>
<dbReference type="Gene3D" id="3.30.70.100">
    <property type="match status" value="1"/>
</dbReference>
<dbReference type="FunCoup" id="A0A2V0P3R7">
    <property type="interactions" value="283"/>
</dbReference>
<dbReference type="Pfam" id="PF12368">
    <property type="entry name" value="Rhodanese_C"/>
    <property type="match status" value="1"/>
</dbReference>
<evidence type="ECO:0000256" key="1">
    <source>
        <dbReference type="SAM" id="MobiDB-lite"/>
    </source>
</evidence>
<dbReference type="Pfam" id="PF17773">
    <property type="entry name" value="UPF0176_N"/>
    <property type="match status" value="1"/>
</dbReference>
<feature type="domain" description="tRNA uridine(34) hydroxylase N-terminal" evidence="3">
    <location>
        <begin position="105"/>
        <end position="193"/>
    </location>
</feature>
<evidence type="ECO:0000259" key="2">
    <source>
        <dbReference type="Pfam" id="PF12368"/>
    </source>
</evidence>
<dbReference type="Proteomes" id="UP000247498">
    <property type="component" value="Unassembled WGS sequence"/>
</dbReference>
<keyword evidence="5" id="KW-1185">Reference proteome</keyword>
<proteinExistence type="predicted"/>
<protein>
    <recommendedName>
        <fullName evidence="6">Rhodanese domain-containing protein</fullName>
    </recommendedName>
</protein>